<keyword evidence="2 5" id="KW-0227">DNA damage</keyword>
<keyword evidence="3 5" id="KW-0378">Hydrolase</keyword>
<proteinExistence type="inferred from homology"/>
<dbReference type="InterPro" id="IPR011034">
    <property type="entry name" value="Formyl_transferase-like_C_sf"/>
</dbReference>
<comment type="similarity">
    <text evidence="1 5">Belongs to the DNA glycosylase MPG family.</text>
</comment>
<protein>
    <recommendedName>
        <fullName evidence="5">Putative 3-methyladenine DNA glycosylase</fullName>
        <ecNumber evidence="5">3.2.2.-</ecNumber>
    </recommendedName>
</protein>
<evidence type="ECO:0000256" key="1">
    <source>
        <dbReference type="ARBA" id="ARBA00009232"/>
    </source>
</evidence>
<evidence type="ECO:0000256" key="5">
    <source>
        <dbReference type="HAMAP-Rule" id="MF_00527"/>
    </source>
</evidence>
<dbReference type="Gene3D" id="3.10.300.10">
    <property type="entry name" value="Methylpurine-DNA glycosylase (MPG)"/>
    <property type="match status" value="1"/>
</dbReference>
<evidence type="ECO:0000313" key="6">
    <source>
        <dbReference type="EMBL" id="AKQ33630.1"/>
    </source>
</evidence>
<gene>
    <name evidence="6" type="ORF">CleRT_08490</name>
</gene>
<evidence type="ECO:0000256" key="3">
    <source>
        <dbReference type="ARBA" id="ARBA00022801"/>
    </source>
</evidence>
<dbReference type="InterPro" id="IPR036995">
    <property type="entry name" value="MPG_sf"/>
</dbReference>
<accession>A0ABN4HPJ7</accession>
<keyword evidence="4 5" id="KW-0234">DNA repair</keyword>
<dbReference type="Pfam" id="PF02245">
    <property type="entry name" value="Pur_DNA_glyco"/>
    <property type="match status" value="1"/>
</dbReference>
<organism evidence="6 7">
    <name type="scientific">Candidatus Coxiella mudrowiae</name>
    <dbReference type="NCBI Taxonomy" id="2054173"/>
    <lineage>
        <taxon>Bacteria</taxon>
        <taxon>Pseudomonadati</taxon>
        <taxon>Pseudomonadota</taxon>
        <taxon>Gammaproteobacteria</taxon>
        <taxon>Legionellales</taxon>
        <taxon>Coxiellaceae</taxon>
        <taxon>Coxiella</taxon>
    </lineage>
</organism>
<sequence length="227" mass="26512">MIRNKINLTSDFFDRNALEVAQDLLGKVIRVRYQTFWLCAQVIETEAYYIHEKASHASLGFTEKRKALFMPAGTIYMYYARGGDSLNISCRGEGNAVLIKSAVPYEGVENFEVMVTIMQKLNPFKNKPEYRKPEQLCSGQTLLCKSLNLRVKDWNQKKFSPQRFIISHQGYRPTKIIKTRRLGIPKGRDEHLLYRFVDHDYSHCCTNNPLSKRKWQVGKDYFIIDRS</sequence>
<dbReference type="EMBL" id="CP011126">
    <property type="protein sequence ID" value="AKQ33630.1"/>
    <property type="molecule type" value="Genomic_DNA"/>
</dbReference>
<dbReference type="SUPFAM" id="SSF50486">
    <property type="entry name" value="FMT C-terminal domain-like"/>
    <property type="match status" value="1"/>
</dbReference>
<evidence type="ECO:0000313" key="7">
    <source>
        <dbReference type="Proteomes" id="UP000063965"/>
    </source>
</evidence>
<evidence type="ECO:0000256" key="4">
    <source>
        <dbReference type="ARBA" id="ARBA00023204"/>
    </source>
</evidence>
<dbReference type="RefSeq" id="WP_048875232.1">
    <property type="nucleotide sequence ID" value="NZ_CP011126.1"/>
</dbReference>
<dbReference type="EC" id="3.2.2.-" evidence="5"/>
<evidence type="ECO:0000256" key="2">
    <source>
        <dbReference type="ARBA" id="ARBA00022763"/>
    </source>
</evidence>
<name>A0ABN4HPJ7_9COXI</name>
<dbReference type="InterPro" id="IPR003180">
    <property type="entry name" value="MPG"/>
</dbReference>
<dbReference type="NCBIfam" id="NF002005">
    <property type="entry name" value="PRK00802.1-5"/>
    <property type="match status" value="1"/>
</dbReference>
<keyword evidence="7" id="KW-1185">Reference proteome</keyword>
<reference evidence="6 7" key="1">
    <citation type="journal article" date="2015" name="Genome Biol. Evol.">
        <title>Distinctive Genome Reduction Rates Revealed by Genomic Analyses of Two Coxiella-Like Endosymbionts in Ticks.</title>
        <authorList>
            <person name="Gottlieb Y."/>
            <person name="Lalzar I."/>
            <person name="Klasson L."/>
        </authorList>
    </citation>
    <scope>NUCLEOTIDE SEQUENCE [LARGE SCALE GENOMIC DNA]</scope>
    <source>
        <strain evidence="6 7">CRt</strain>
    </source>
</reference>
<dbReference type="PANTHER" id="PTHR10429">
    <property type="entry name" value="DNA-3-METHYLADENINE GLYCOSYLASE"/>
    <property type="match status" value="1"/>
</dbReference>
<dbReference type="PANTHER" id="PTHR10429:SF0">
    <property type="entry name" value="DNA-3-METHYLADENINE GLYCOSYLASE"/>
    <property type="match status" value="1"/>
</dbReference>
<dbReference type="Proteomes" id="UP000063965">
    <property type="component" value="Chromosome"/>
</dbReference>
<dbReference type="HAMAP" id="MF_00527">
    <property type="entry name" value="3MGH"/>
    <property type="match status" value="1"/>
</dbReference>